<evidence type="ECO:0000256" key="3">
    <source>
        <dbReference type="ARBA" id="ARBA00022514"/>
    </source>
</evidence>
<dbReference type="AlphaFoldDB" id="A0ABD1J7M7"/>
<evidence type="ECO:0000256" key="6">
    <source>
        <dbReference type="SAM" id="SignalP"/>
    </source>
</evidence>
<dbReference type="PRINTS" id="PR01932">
    <property type="entry name" value="INTRLEUKIN17"/>
</dbReference>
<proteinExistence type="inferred from homology"/>
<organism evidence="7 8">
    <name type="scientific">Coilia grayii</name>
    <name type="common">Gray's grenadier anchovy</name>
    <dbReference type="NCBI Taxonomy" id="363190"/>
    <lineage>
        <taxon>Eukaryota</taxon>
        <taxon>Metazoa</taxon>
        <taxon>Chordata</taxon>
        <taxon>Craniata</taxon>
        <taxon>Vertebrata</taxon>
        <taxon>Euteleostomi</taxon>
        <taxon>Actinopterygii</taxon>
        <taxon>Neopterygii</taxon>
        <taxon>Teleostei</taxon>
        <taxon>Clupei</taxon>
        <taxon>Clupeiformes</taxon>
        <taxon>Clupeoidei</taxon>
        <taxon>Engraulidae</taxon>
        <taxon>Coilinae</taxon>
        <taxon>Coilia</taxon>
    </lineage>
</organism>
<dbReference type="Proteomes" id="UP001591681">
    <property type="component" value="Unassembled WGS sequence"/>
</dbReference>
<evidence type="ECO:0000256" key="2">
    <source>
        <dbReference type="ARBA" id="ARBA00007236"/>
    </source>
</evidence>
<dbReference type="Pfam" id="PF06083">
    <property type="entry name" value="IL17"/>
    <property type="match status" value="1"/>
</dbReference>
<dbReference type="GO" id="GO:0005615">
    <property type="term" value="C:extracellular space"/>
    <property type="evidence" value="ECO:0007669"/>
    <property type="project" value="UniProtKB-KW"/>
</dbReference>
<feature type="chain" id="PRO_5044796689" evidence="6">
    <location>
        <begin position="31"/>
        <end position="160"/>
    </location>
</feature>
<reference evidence="7 8" key="1">
    <citation type="submission" date="2024-09" db="EMBL/GenBank/DDBJ databases">
        <title>A chromosome-level genome assembly of Gray's grenadier anchovy, Coilia grayii.</title>
        <authorList>
            <person name="Fu Z."/>
        </authorList>
    </citation>
    <scope>NUCLEOTIDE SEQUENCE [LARGE SCALE GENOMIC DNA]</scope>
    <source>
        <strain evidence="7">G4</strain>
        <tissue evidence="7">Muscle</tissue>
    </source>
</reference>
<comment type="subcellular location">
    <subcellularLocation>
        <location evidence="1">Secreted</location>
    </subcellularLocation>
</comment>
<dbReference type="InterPro" id="IPR020440">
    <property type="entry name" value="IL-17_chr"/>
</dbReference>
<dbReference type="EMBL" id="JBHFQA010000019">
    <property type="protein sequence ID" value="KAL2082555.1"/>
    <property type="molecule type" value="Genomic_DNA"/>
</dbReference>
<evidence type="ECO:0000313" key="8">
    <source>
        <dbReference type="Proteomes" id="UP001591681"/>
    </source>
</evidence>
<comment type="caution">
    <text evidence="7">The sequence shown here is derived from an EMBL/GenBank/DDBJ whole genome shotgun (WGS) entry which is preliminary data.</text>
</comment>
<comment type="similarity">
    <text evidence="2">Belongs to the IL-17 family.</text>
</comment>
<dbReference type="SUPFAM" id="SSF57501">
    <property type="entry name" value="Cystine-knot cytokines"/>
    <property type="match status" value="1"/>
</dbReference>
<protein>
    <submittedName>
        <fullName evidence="7">Uncharacterized protein</fullName>
    </submittedName>
</protein>
<evidence type="ECO:0000256" key="4">
    <source>
        <dbReference type="ARBA" id="ARBA00022525"/>
    </source>
</evidence>
<accession>A0ABD1J7M7</accession>
<dbReference type="InterPro" id="IPR029034">
    <property type="entry name" value="Cystine-knot_cytokine"/>
</dbReference>
<sequence>MAARQGSQEPQIFKVTLVLVLALLVREVDGNCAKKKNGNSSNSPMIMKILTLSSTHLQSLPQPNHQTLAIRNRSLSPWQNIISEDSSRLPKKLSEAQCLKRGCVGHNGEEDMGLKSAPIQLEVLVLKRVRGKKRAREYQLSSQVITVGCTCIRERVVRYD</sequence>
<evidence type="ECO:0000313" key="7">
    <source>
        <dbReference type="EMBL" id="KAL2082555.1"/>
    </source>
</evidence>
<feature type="signal peptide" evidence="6">
    <location>
        <begin position="1"/>
        <end position="30"/>
    </location>
</feature>
<gene>
    <name evidence="7" type="ORF">ACEWY4_022373</name>
</gene>
<keyword evidence="5 6" id="KW-0732">Signal</keyword>
<dbReference type="InterPro" id="IPR010345">
    <property type="entry name" value="IL-17_fam"/>
</dbReference>
<dbReference type="GO" id="GO:0005125">
    <property type="term" value="F:cytokine activity"/>
    <property type="evidence" value="ECO:0007669"/>
    <property type="project" value="UniProtKB-KW"/>
</dbReference>
<keyword evidence="4" id="KW-0964">Secreted</keyword>
<dbReference type="Gene3D" id="2.10.90.10">
    <property type="entry name" value="Cystine-knot cytokines"/>
    <property type="match status" value="1"/>
</dbReference>
<keyword evidence="3" id="KW-0202">Cytokine</keyword>
<evidence type="ECO:0000256" key="1">
    <source>
        <dbReference type="ARBA" id="ARBA00004613"/>
    </source>
</evidence>
<name>A0ABD1J7M7_9TELE</name>
<evidence type="ECO:0000256" key="5">
    <source>
        <dbReference type="ARBA" id="ARBA00022729"/>
    </source>
</evidence>
<keyword evidence="8" id="KW-1185">Reference proteome</keyword>